<dbReference type="GO" id="GO:0006260">
    <property type="term" value="P:DNA replication"/>
    <property type="evidence" value="ECO:0007669"/>
    <property type="project" value="UniProtKB-KW"/>
</dbReference>
<dbReference type="SMART" id="SM00271">
    <property type="entry name" value="DnaJ"/>
    <property type="match status" value="1"/>
</dbReference>
<dbReference type="InterPro" id="IPR018253">
    <property type="entry name" value="DnaJ_domain_CS"/>
</dbReference>
<dbReference type="GO" id="GO:0051082">
    <property type="term" value="F:unfolded protein binding"/>
    <property type="evidence" value="ECO:0007669"/>
    <property type="project" value="InterPro"/>
</dbReference>
<gene>
    <name evidence="4" type="ORF">ISALK_13240</name>
</gene>
<protein>
    <submittedName>
        <fullName evidence="4">J domain-containing protein</fullName>
    </submittedName>
</protein>
<evidence type="ECO:0000256" key="2">
    <source>
        <dbReference type="ARBA" id="ARBA00023186"/>
    </source>
</evidence>
<dbReference type="InterPro" id="IPR002939">
    <property type="entry name" value="DnaJ_C"/>
</dbReference>
<proteinExistence type="predicted"/>
<dbReference type="AlphaFoldDB" id="A0AA43XNJ4"/>
<dbReference type="CDD" id="cd06257">
    <property type="entry name" value="DnaJ"/>
    <property type="match status" value="1"/>
</dbReference>
<dbReference type="InterPro" id="IPR036869">
    <property type="entry name" value="J_dom_sf"/>
</dbReference>
<dbReference type="FunFam" id="2.60.260.20:FF:000013">
    <property type="entry name" value="DnaJ subfamily B member 11"/>
    <property type="match status" value="1"/>
</dbReference>
<dbReference type="EMBL" id="SUMG01000025">
    <property type="protein sequence ID" value="NBG89454.1"/>
    <property type="molecule type" value="Genomic_DNA"/>
</dbReference>
<dbReference type="Gene3D" id="1.10.287.110">
    <property type="entry name" value="DnaJ domain"/>
    <property type="match status" value="1"/>
</dbReference>
<dbReference type="Proteomes" id="UP000449710">
    <property type="component" value="Unassembled WGS sequence"/>
</dbReference>
<name>A0AA43XNJ4_9CLOT</name>
<evidence type="ECO:0000259" key="3">
    <source>
        <dbReference type="PROSITE" id="PS50076"/>
    </source>
</evidence>
<dbReference type="InterPro" id="IPR008971">
    <property type="entry name" value="HSP40/DnaJ_pept-bd"/>
</dbReference>
<dbReference type="Pfam" id="PF00226">
    <property type="entry name" value="DnaJ"/>
    <property type="match status" value="1"/>
</dbReference>
<dbReference type="PANTHER" id="PTHR43096">
    <property type="entry name" value="DNAJ HOMOLOG 1, MITOCHONDRIAL-RELATED"/>
    <property type="match status" value="1"/>
</dbReference>
<dbReference type="PANTHER" id="PTHR43096:SF52">
    <property type="entry name" value="DNAJ HOMOLOG 1, MITOCHONDRIAL-RELATED"/>
    <property type="match status" value="1"/>
</dbReference>
<comment type="caution">
    <text evidence="4">The sequence shown here is derived from an EMBL/GenBank/DDBJ whole genome shotgun (WGS) entry which is preliminary data.</text>
</comment>
<dbReference type="SUPFAM" id="SSF49493">
    <property type="entry name" value="HSP40/DnaJ peptide-binding domain"/>
    <property type="match status" value="2"/>
</dbReference>
<dbReference type="CDD" id="cd10747">
    <property type="entry name" value="DnaJ_C"/>
    <property type="match status" value="1"/>
</dbReference>
<keyword evidence="2" id="KW-0143">Chaperone</keyword>
<evidence type="ECO:0000256" key="1">
    <source>
        <dbReference type="ARBA" id="ARBA00022705"/>
    </source>
</evidence>
<reference evidence="4 5" key="1">
    <citation type="submission" date="2019-04" db="EMBL/GenBank/DDBJ databases">
        <title>Isachenkonia alkalipeptolytica gen. nov. sp. nov. a new anaerobic, alkiliphilic organothrophic bacterium capable to reduce synthesized ferrihydrite isolated from a soda lake.</title>
        <authorList>
            <person name="Toshchakov S.V."/>
            <person name="Zavarzina D.G."/>
            <person name="Zhilina T.N."/>
            <person name="Kostrikina N.A."/>
            <person name="Kublanov I.V."/>
        </authorList>
    </citation>
    <scope>NUCLEOTIDE SEQUENCE [LARGE SCALE GENOMIC DNA]</scope>
    <source>
        <strain evidence="4 5">Z-1701</strain>
    </source>
</reference>
<organism evidence="4 5">
    <name type="scientific">Isachenkonia alkalipeptolytica</name>
    <dbReference type="NCBI Taxonomy" id="2565777"/>
    <lineage>
        <taxon>Bacteria</taxon>
        <taxon>Bacillati</taxon>
        <taxon>Bacillota</taxon>
        <taxon>Clostridia</taxon>
        <taxon>Eubacteriales</taxon>
        <taxon>Clostridiaceae</taxon>
        <taxon>Isachenkonia</taxon>
    </lineage>
</organism>
<evidence type="ECO:0000313" key="4">
    <source>
        <dbReference type="EMBL" id="NBG89454.1"/>
    </source>
</evidence>
<keyword evidence="1" id="KW-0235">DNA replication</keyword>
<accession>A0AA43XNJ4</accession>
<dbReference type="SUPFAM" id="SSF46565">
    <property type="entry name" value="Chaperone J-domain"/>
    <property type="match status" value="1"/>
</dbReference>
<dbReference type="GO" id="GO:0042026">
    <property type="term" value="P:protein refolding"/>
    <property type="evidence" value="ECO:0007669"/>
    <property type="project" value="TreeGrafter"/>
</dbReference>
<dbReference type="Gene3D" id="2.60.260.20">
    <property type="entry name" value="Urease metallochaperone UreE, N-terminal domain"/>
    <property type="match status" value="2"/>
</dbReference>
<keyword evidence="5" id="KW-1185">Reference proteome</keyword>
<dbReference type="GO" id="GO:0005737">
    <property type="term" value="C:cytoplasm"/>
    <property type="evidence" value="ECO:0007669"/>
    <property type="project" value="TreeGrafter"/>
</dbReference>
<feature type="domain" description="J" evidence="3">
    <location>
        <begin position="17"/>
        <end position="82"/>
    </location>
</feature>
<evidence type="ECO:0000313" key="5">
    <source>
        <dbReference type="Proteomes" id="UP000449710"/>
    </source>
</evidence>
<dbReference type="InterPro" id="IPR001623">
    <property type="entry name" value="DnaJ_domain"/>
</dbReference>
<sequence>MGIIALIRGGEPVKYKNYYEVLGVSKDASQEAIRKAYKNLAKKYHPDLNKNSSESETKFKEISEAYEVLKDPEKRRKYDELQNAAKFQHGSEFDPREYGFDYQTAGRRGGATDFGSDEFSDFFNMFFGGGGFGSDDIFAGFGGSNRTRQGTSRTAGGYTAPDTDIEAEMEIDLLEAYRGGEKQVRLNTENGEKTLKVKIPKGVTDGNRIKLKGQGRTDPQTGKKGDLYIKLSLRNDREFSLEGIDLYKEVKITPWEAALGAKVSVRTLEENVNVKIPAGIEPGKKLKLKGKGYRKGSGAQGDLYLTVKIVNPPKLSEREKELYQKLQEVSEFTPNR</sequence>
<dbReference type="Pfam" id="PF01556">
    <property type="entry name" value="DnaJ_C"/>
    <property type="match status" value="1"/>
</dbReference>
<dbReference type="PROSITE" id="PS00636">
    <property type="entry name" value="DNAJ_1"/>
    <property type="match status" value="1"/>
</dbReference>
<dbReference type="PROSITE" id="PS50076">
    <property type="entry name" value="DNAJ_2"/>
    <property type="match status" value="1"/>
</dbReference>
<dbReference type="PRINTS" id="PR00625">
    <property type="entry name" value="JDOMAIN"/>
</dbReference>